<organism evidence="5 6">
    <name type="scientific">Cercophora newfieldiana</name>
    <dbReference type="NCBI Taxonomy" id="92897"/>
    <lineage>
        <taxon>Eukaryota</taxon>
        <taxon>Fungi</taxon>
        <taxon>Dikarya</taxon>
        <taxon>Ascomycota</taxon>
        <taxon>Pezizomycotina</taxon>
        <taxon>Sordariomycetes</taxon>
        <taxon>Sordariomycetidae</taxon>
        <taxon>Sordariales</taxon>
        <taxon>Lasiosphaeriaceae</taxon>
        <taxon>Cercophora</taxon>
    </lineage>
</organism>
<evidence type="ECO:0000256" key="3">
    <source>
        <dbReference type="SAM" id="MobiDB-lite"/>
    </source>
</evidence>
<dbReference type="SMART" id="SM00466">
    <property type="entry name" value="SRA"/>
    <property type="match status" value="1"/>
</dbReference>
<evidence type="ECO:0000256" key="1">
    <source>
        <dbReference type="ARBA" id="ARBA00023242"/>
    </source>
</evidence>
<feature type="compositionally biased region" description="Basic and acidic residues" evidence="3">
    <location>
        <begin position="317"/>
        <end position="327"/>
    </location>
</feature>
<dbReference type="GO" id="GO:0016567">
    <property type="term" value="P:protein ubiquitination"/>
    <property type="evidence" value="ECO:0007669"/>
    <property type="project" value="TreeGrafter"/>
</dbReference>
<gene>
    <name evidence="5" type="ORF">B0T16DRAFT_409529</name>
</gene>
<dbReference type="InterPro" id="IPR015947">
    <property type="entry name" value="PUA-like_sf"/>
</dbReference>
<feature type="region of interest" description="Disordered" evidence="3">
    <location>
        <begin position="306"/>
        <end position="327"/>
    </location>
</feature>
<dbReference type="InterPro" id="IPR036987">
    <property type="entry name" value="SRA-YDG_sf"/>
</dbReference>
<comment type="caution">
    <text evidence="5">The sequence shown here is derived from an EMBL/GenBank/DDBJ whole genome shotgun (WGS) entry which is preliminary data.</text>
</comment>
<dbReference type="PROSITE" id="PS51015">
    <property type="entry name" value="YDG"/>
    <property type="match status" value="1"/>
</dbReference>
<keyword evidence="1 2" id="KW-0539">Nucleus</keyword>
<accession>A0AA39YDS4</accession>
<proteinExistence type="predicted"/>
<comment type="subcellular location">
    <subcellularLocation>
        <location evidence="2">Nucleus</location>
    </subcellularLocation>
</comment>
<dbReference type="SUPFAM" id="SSF88697">
    <property type="entry name" value="PUA domain-like"/>
    <property type="match status" value="1"/>
</dbReference>
<dbReference type="Gene3D" id="2.30.280.10">
    <property type="entry name" value="SRA-YDG"/>
    <property type="match status" value="1"/>
</dbReference>
<feature type="domain" description="YDG" evidence="4">
    <location>
        <begin position="153"/>
        <end position="296"/>
    </location>
</feature>
<dbReference type="GO" id="GO:0061630">
    <property type="term" value="F:ubiquitin protein ligase activity"/>
    <property type="evidence" value="ECO:0007669"/>
    <property type="project" value="TreeGrafter"/>
</dbReference>
<name>A0AA39YDS4_9PEZI</name>
<evidence type="ECO:0000313" key="6">
    <source>
        <dbReference type="Proteomes" id="UP001174936"/>
    </source>
</evidence>
<dbReference type="GO" id="GO:0005634">
    <property type="term" value="C:nucleus"/>
    <property type="evidence" value="ECO:0007669"/>
    <property type="project" value="UniProtKB-SubCell"/>
</dbReference>
<evidence type="ECO:0000313" key="5">
    <source>
        <dbReference type="EMBL" id="KAK0649155.1"/>
    </source>
</evidence>
<dbReference type="EMBL" id="JAULSV010000003">
    <property type="protein sequence ID" value="KAK0649155.1"/>
    <property type="molecule type" value="Genomic_DNA"/>
</dbReference>
<dbReference type="Proteomes" id="UP001174936">
    <property type="component" value="Unassembled WGS sequence"/>
</dbReference>
<dbReference type="InterPro" id="IPR045134">
    <property type="entry name" value="UHRF1/2-like"/>
</dbReference>
<dbReference type="AlphaFoldDB" id="A0AA39YDS4"/>
<evidence type="ECO:0000259" key="4">
    <source>
        <dbReference type="PROSITE" id="PS51015"/>
    </source>
</evidence>
<dbReference type="PANTHER" id="PTHR14140:SF27">
    <property type="entry name" value="OS04G0289800 PROTEIN"/>
    <property type="match status" value="1"/>
</dbReference>
<dbReference type="GO" id="GO:0044027">
    <property type="term" value="P:negative regulation of gene expression via chromosomal CpG island methylation"/>
    <property type="evidence" value="ECO:0007669"/>
    <property type="project" value="TreeGrafter"/>
</dbReference>
<keyword evidence="6" id="KW-1185">Reference proteome</keyword>
<dbReference type="PANTHER" id="PTHR14140">
    <property type="entry name" value="E3 UBIQUITIN-PROTEIN LIGASE UHRF-RELATED"/>
    <property type="match status" value="1"/>
</dbReference>
<reference evidence="5" key="1">
    <citation type="submission" date="2023-06" db="EMBL/GenBank/DDBJ databases">
        <title>Genome-scale phylogeny and comparative genomics of the fungal order Sordariales.</title>
        <authorList>
            <consortium name="Lawrence Berkeley National Laboratory"/>
            <person name="Hensen N."/>
            <person name="Bonometti L."/>
            <person name="Westerberg I."/>
            <person name="Brannstrom I.O."/>
            <person name="Guillou S."/>
            <person name="Cros-Aarteil S."/>
            <person name="Calhoun S."/>
            <person name="Haridas S."/>
            <person name="Kuo A."/>
            <person name="Mondo S."/>
            <person name="Pangilinan J."/>
            <person name="Riley R."/>
            <person name="Labutti K."/>
            <person name="Andreopoulos B."/>
            <person name="Lipzen A."/>
            <person name="Chen C."/>
            <person name="Yanf M."/>
            <person name="Daum C."/>
            <person name="Ng V."/>
            <person name="Clum A."/>
            <person name="Steindorff A."/>
            <person name="Ohm R."/>
            <person name="Martin F."/>
            <person name="Silar P."/>
            <person name="Natvig D."/>
            <person name="Lalanne C."/>
            <person name="Gautier V."/>
            <person name="Ament-Velasquez S.L."/>
            <person name="Kruys A."/>
            <person name="Hutchinson M.I."/>
            <person name="Powell A.J."/>
            <person name="Barry K."/>
            <person name="Miller A.N."/>
            <person name="Grigoriev I.V."/>
            <person name="Debuchy R."/>
            <person name="Gladieux P."/>
            <person name="Thoren M.H."/>
            <person name="Johannesson H."/>
        </authorList>
    </citation>
    <scope>NUCLEOTIDE SEQUENCE</scope>
    <source>
        <strain evidence="5">SMH2532-1</strain>
    </source>
</reference>
<dbReference type="InterPro" id="IPR003105">
    <property type="entry name" value="SRA_YDG"/>
</dbReference>
<dbReference type="Pfam" id="PF02182">
    <property type="entry name" value="SAD_SRA"/>
    <property type="match status" value="1"/>
</dbReference>
<protein>
    <submittedName>
        <fullName evidence="5">PUA-like domain-containing protein</fullName>
    </submittedName>
</protein>
<evidence type="ECO:0000256" key="2">
    <source>
        <dbReference type="PROSITE-ProRule" id="PRU00358"/>
    </source>
</evidence>
<sequence>MNRRRAAVRAYLFYLEHEVKISPELQAKKVDVALTWITFPREPVDYPKDIVEQAGRVYTKFQEESWGVDADPEEAESDEEVAPDAALPVTRSARTIRADSVRTSAAILPPPSHHIWGIRGIMHGLARKVNKRGGYSYIFDKRYISKKKDFWVIGNNGLTPGAWWPLQRLALFHGAHGSAGGGISGSPIHGCYSIVVSGRSVYHDMDEDRGETLFYSADNSVHNTNRNAVDTITNRTRSLQVSHREGRPVRVLRSQGGTRAYAPKVGIRYDGLYRVVKQLERTNRSGGRYLQFKLQRLEEQRPFAETVAAAPTAQQQRDFHESRREYH</sequence>